<gene>
    <name evidence="1" type="ORF">STARVERO_00174</name>
</gene>
<evidence type="ECO:0000313" key="1">
    <source>
        <dbReference type="EMBL" id="CAA0086251.1"/>
    </source>
</evidence>
<accession>A0A5S9N9E6</accession>
<evidence type="ECO:0000313" key="2">
    <source>
        <dbReference type="Proteomes" id="UP000433050"/>
    </source>
</evidence>
<name>A0A5S9N9E6_9HYPH</name>
<reference evidence="1 2" key="1">
    <citation type="submission" date="2019-12" db="EMBL/GenBank/DDBJ databases">
        <authorList>
            <person name="Reyes-Prieto M."/>
        </authorList>
    </citation>
    <scope>NUCLEOTIDE SEQUENCE [LARGE SCALE GENOMIC DNA]</scope>
    <source>
        <strain evidence="1">HF14-78462</strain>
    </source>
</reference>
<dbReference type="RefSeq" id="WP_159597580.1">
    <property type="nucleotide sequence ID" value="NZ_CACSAS010000001.1"/>
</dbReference>
<sequence length="161" mass="18125">MTTLSILERRRIEAEIVKPIYEELVARFGADEAKAVIGKAVRENSIRQAASFRAELGEHSGLEGFYSTLHLWTMNGALEIEVTEQSATALDYKVHRCRYAEMYREMGLAEIGHLLSCQRDAVFCKGIDPRIELERTQTIMEGAGHCDFRYRLAEPAATAAD</sequence>
<keyword evidence="2" id="KW-1185">Reference proteome</keyword>
<evidence type="ECO:0008006" key="3">
    <source>
        <dbReference type="Google" id="ProtNLM"/>
    </source>
</evidence>
<dbReference type="Proteomes" id="UP000433050">
    <property type="component" value="Unassembled WGS sequence"/>
</dbReference>
<organism evidence="1 2">
    <name type="scientific">Starkeya nomas</name>
    <dbReference type="NCBI Taxonomy" id="2666134"/>
    <lineage>
        <taxon>Bacteria</taxon>
        <taxon>Pseudomonadati</taxon>
        <taxon>Pseudomonadota</taxon>
        <taxon>Alphaproteobacteria</taxon>
        <taxon>Hyphomicrobiales</taxon>
        <taxon>Xanthobacteraceae</taxon>
        <taxon>Starkeya</taxon>
    </lineage>
</organism>
<proteinExistence type="predicted"/>
<dbReference type="InterPro" id="IPR026002">
    <property type="entry name" value="ATC_hydrolase-like"/>
</dbReference>
<protein>
    <recommendedName>
        <fullName evidence="3">2-amino-thiazoline-4-carboxylic acid hydrolase</fullName>
    </recommendedName>
</protein>
<dbReference type="EMBL" id="CACSAS010000001">
    <property type="protein sequence ID" value="CAA0086251.1"/>
    <property type="molecule type" value="Genomic_DNA"/>
</dbReference>
<dbReference type="AlphaFoldDB" id="A0A5S9N9E6"/>
<dbReference type="Pfam" id="PF14196">
    <property type="entry name" value="ATC_hydrolase"/>
    <property type="match status" value="1"/>
</dbReference>